<dbReference type="InterPro" id="IPR006183">
    <property type="entry name" value="Pgluconate_DH"/>
</dbReference>
<dbReference type="AlphaFoldDB" id="A0A848J4H9"/>
<dbReference type="SUPFAM" id="SSF52540">
    <property type="entry name" value="P-loop containing nucleoside triphosphate hydrolases"/>
    <property type="match status" value="1"/>
</dbReference>
<dbReference type="InterPro" id="IPR008927">
    <property type="entry name" value="6-PGluconate_DH-like_C_sf"/>
</dbReference>
<evidence type="ECO:0000256" key="17">
    <source>
        <dbReference type="ARBA" id="ARBA00048640"/>
    </source>
</evidence>
<dbReference type="Pfam" id="PF00393">
    <property type="entry name" value="6PGD"/>
    <property type="match status" value="1"/>
</dbReference>
<dbReference type="InterPro" id="IPR006113">
    <property type="entry name" value="6PGDH_Gnd/GntZ"/>
</dbReference>
<keyword evidence="13 18" id="KW-0560">Oxidoreductase</keyword>
<comment type="catalytic activity">
    <reaction evidence="17 18">
        <text>6-phospho-D-gluconate + NADP(+) = D-ribulose 5-phosphate + CO2 + NADPH</text>
        <dbReference type="Rhea" id="RHEA:10116"/>
        <dbReference type="ChEBI" id="CHEBI:16526"/>
        <dbReference type="ChEBI" id="CHEBI:57783"/>
        <dbReference type="ChEBI" id="CHEBI:58121"/>
        <dbReference type="ChEBI" id="CHEBI:58349"/>
        <dbReference type="ChEBI" id="CHEBI:58759"/>
        <dbReference type="EC" id="1.1.1.44"/>
    </reaction>
</comment>
<accession>A0A848J4H9</accession>
<dbReference type="Pfam" id="PF01202">
    <property type="entry name" value="SKI"/>
    <property type="match status" value="1"/>
</dbReference>
<comment type="similarity">
    <text evidence="5">Belongs to the gluconokinase GntK/GntV family.</text>
</comment>
<dbReference type="GO" id="GO:0006098">
    <property type="term" value="P:pentose-phosphate shunt"/>
    <property type="evidence" value="ECO:0007669"/>
    <property type="project" value="UniProtKB-UniPathway"/>
</dbReference>
<evidence type="ECO:0000313" key="21">
    <source>
        <dbReference type="Proteomes" id="UP000559010"/>
    </source>
</evidence>
<evidence type="ECO:0000256" key="2">
    <source>
        <dbReference type="ARBA" id="ARBA00004761"/>
    </source>
</evidence>
<sequence>MGVSGVGKTTIGELLAKKLGLPFFDGDDYHPDQNIKKMADGQPLNDMDREGWLKSLNVLAKDQAQKSGCVIACSALKGKYRNLLEGGLSNPPQWIYLEGSFTLISERLKERKGHFMPSGLLQSQFDTLEIPENAFTLNIEHPPEILTEMIIQRFKDQAEFGLIGLGVMGKSLCRNFASKGVTISMYNRHVPWKEENIAINFKRQFKELDNALAFDEIPNFVSSLQQPRKIFLMVNAGPAIDNVIKELTPYLAKNDIIIDGGNSHYEDTSEREKILSEKGISFIGCGVSGGEKGALEGPSIMPGGNRKAFQEVKTYLEKIAAKDKSGNACCTYIGKSGSGHFTKMVHNGIEYAEMQLLAELYQIFKTKGYTPNEIANILSESEAEMQSYLLEITIDILRKKEGDHFLIDKILDKAGNKGTGNWTTIASAKLGIPSTLIAGSLFARYISAFKDERIRMESIVPSEINTININDDIILEAYQLGRIINHIQGFKLLKEASKSYNWSLDLSEIARIWTNGCIIRSSLMEKLVDILRNEDELILNTEIISSIKNLKPSLTKVVARCIESNLPVHCLSESINYLNGISQANSPANLIQAQRDYFGAHTYQRVDDKTGSSHHTEW</sequence>
<dbReference type="Gene3D" id="3.40.50.720">
    <property type="entry name" value="NAD(P)-binding Rossmann-like Domain"/>
    <property type="match status" value="1"/>
</dbReference>
<feature type="domain" description="6-phosphogluconate dehydrogenase C-terminal" evidence="19">
    <location>
        <begin position="339"/>
        <end position="618"/>
    </location>
</feature>
<keyword evidence="21" id="KW-1185">Reference proteome</keyword>
<organism evidence="20 21">
    <name type="scientific">Marinigracilibium pacificum</name>
    <dbReference type="NCBI Taxonomy" id="2729599"/>
    <lineage>
        <taxon>Bacteria</taxon>
        <taxon>Pseudomonadati</taxon>
        <taxon>Bacteroidota</taxon>
        <taxon>Cytophagia</taxon>
        <taxon>Cytophagales</taxon>
        <taxon>Flammeovirgaceae</taxon>
        <taxon>Marinigracilibium</taxon>
    </lineage>
</organism>
<dbReference type="NCBIfam" id="NF006765">
    <property type="entry name" value="PRK09287.1"/>
    <property type="match status" value="1"/>
</dbReference>
<dbReference type="InterPro" id="IPR006115">
    <property type="entry name" value="6PGDH_NADP-bd"/>
</dbReference>
<evidence type="ECO:0000259" key="19">
    <source>
        <dbReference type="SMART" id="SM01350"/>
    </source>
</evidence>
<comment type="function">
    <text evidence="1">Catalyzes the oxidative decarboxylation of 6-phosphogluconate to ribulose 5-phosphate and CO(2), with concomitant reduction of NADP to NADPH.</text>
</comment>
<protein>
    <recommendedName>
        <fullName evidence="7 18">6-phosphogluconate dehydrogenase, decarboxylating</fullName>
        <ecNumber evidence="18">1.1.1.44</ecNumber>
    </recommendedName>
</protein>
<dbReference type="Gene3D" id="1.20.5.320">
    <property type="entry name" value="6-Phosphogluconate Dehydrogenase, domain 3"/>
    <property type="match status" value="1"/>
</dbReference>
<evidence type="ECO:0000256" key="10">
    <source>
        <dbReference type="ARBA" id="ARBA00022777"/>
    </source>
</evidence>
<dbReference type="EC" id="1.1.1.44" evidence="18"/>
<dbReference type="GO" id="GO:0004616">
    <property type="term" value="F:phosphogluconate dehydrogenase (decarboxylating) activity"/>
    <property type="evidence" value="ECO:0007669"/>
    <property type="project" value="UniProtKB-EC"/>
</dbReference>
<dbReference type="GO" id="GO:0005524">
    <property type="term" value="F:ATP binding"/>
    <property type="evidence" value="ECO:0007669"/>
    <property type="project" value="UniProtKB-KW"/>
</dbReference>
<reference evidence="20 21" key="1">
    <citation type="submission" date="2020-04" db="EMBL/GenBank/DDBJ databases">
        <title>Flammeovirgaceae bacterium KN852 isolated from deep sea.</title>
        <authorList>
            <person name="Zhang D.-C."/>
        </authorList>
    </citation>
    <scope>NUCLEOTIDE SEQUENCE [LARGE SCALE GENOMIC DNA]</scope>
    <source>
        <strain evidence="20 21">KN852</strain>
    </source>
</reference>
<dbReference type="PROSITE" id="PS00461">
    <property type="entry name" value="6PGD"/>
    <property type="match status" value="1"/>
</dbReference>
<gene>
    <name evidence="20" type="primary">gndA</name>
    <name evidence="20" type="ORF">HH304_19785</name>
</gene>
<evidence type="ECO:0000256" key="11">
    <source>
        <dbReference type="ARBA" id="ARBA00022840"/>
    </source>
</evidence>
<dbReference type="InterPro" id="IPR006001">
    <property type="entry name" value="Therm_gnt_kin"/>
</dbReference>
<comment type="catalytic activity">
    <reaction evidence="16">
        <text>D-gluconate + ATP = 6-phospho-D-gluconate + ADP + H(+)</text>
        <dbReference type="Rhea" id="RHEA:19433"/>
        <dbReference type="ChEBI" id="CHEBI:15378"/>
        <dbReference type="ChEBI" id="CHEBI:18391"/>
        <dbReference type="ChEBI" id="CHEBI:30616"/>
        <dbReference type="ChEBI" id="CHEBI:58759"/>
        <dbReference type="ChEBI" id="CHEBI:456216"/>
        <dbReference type="EC" id="2.7.1.12"/>
    </reaction>
</comment>
<evidence type="ECO:0000256" key="9">
    <source>
        <dbReference type="ARBA" id="ARBA00022741"/>
    </source>
</evidence>
<keyword evidence="8" id="KW-0808">Transferase</keyword>
<keyword evidence="9" id="KW-0547">Nucleotide-binding</keyword>
<comment type="pathway">
    <text evidence="3 18">Carbohydrate degradation; pentose phosphate pathway; D-ribulose 5-phosphate from D-glucose 6-phosphate (oxidative stage): step 3/3.</text>
</comment>
<proteinExistence type="inferred from homology"/>
<evidence type="ECO:0000256" key="1">
    <source>
        <dbReference type="ARBA" id="ARBA00002526"/>
    </source>
</evidence>
<evidence type="ECO:0000256" key="18">
    <source>
        <dbReference type="RuleBase" id="RU000485"/>
    </source>
</evidence>
<dbReference type="Proteomes" id="UP000559010">
    <property type="component" value="Unassembled WGS sequence"/>
</dbReference>
<dbReference type="SUPFAM" id="SSF51735">
    <property type="entry name" value="NAD(P)-binding Rossmann-fold domains"/>
    <property type="match status" value="1"/>
</dbReference>
<dbReference type="PANTHER" id="PTHR11811">
    <property type="entry name" value="6-PHOSPHOGLUCONATE DEHYDROGENASE"/>
    <property type="match status" value="1"/>
</dbReference>
<dbReference type="NCBIfam" id="TIGR00873">
    <property type="entry name" value="gnd"/>
    <property type="match status" value="1"/>
</dbReference>
<comment type="pathway">
    <text evidence="2">Carbohydrate acid metabolism.</text>
</comment>
<dbReference type="InterPro" id="IPR006114">
    <property type="entry name" value="6PGDH_C"/>
</dbReference>
<dbReference type="GO" id="GO:0046316">
    <property type="term" value="F:gluconokinase activity"/>
    <property type="evidence" value="ECO:0007669"/>
    <property type="project" value="UniProtKB-EC"/>
</dbReference>
<evidence type="ECO:0000256" key="4">
    <source>
        <dbReference type="ARBA" id="ARBA00008419"/>
    </source>
</evidence>
<dbReference type="SMART" id="SM01350">
    <property type="entry name" value="6PGD"/>
    <property type="match status" value="1"/>
</dbReference>
<dbReference type="NCBIfam" id="TIGR01313">
    <property type="entry name" value="therm_gnt_kin"/>
    <property type="match status" value="1"/>
</dbReference>
<name>A0A848J4H9_9BACT</name>
<dbReference type="Gene3D" id="1.10.1040.10">
    <property type="entry name" value="N-(1-d-carboxylethyl)-l-norvaline Dehydrogenase, domain 2"/>
    <property type="match status" value="1"/>
</dbReference>
<dbReference type="Gene3D" id="3.40.50.300">
    <property type="entry name" value="P-loop containing nucleotide triphosphate hydrolases"/>
    <property type="match status" value="1"/>
</dbReference>
<dbReference type="Pfam" id="PF03446">
    <property type="entry name" value="NAD_binding_2"/>
    <property type="match status" value="1"/>
</dbReference>
<keyword evidence="14 18" id="KW-0311">Gluconate utilization</keyword>
<dbReference type="InterPro" id="IPR027417">
    <property type="entry name" value="P-loop_NTPase"/>
</dbReference>
<evidence type="ECO:0000256" key="15">
    <source>
        <dbReference type="ARBA" id="ARBA00023126"/>
    </source>
</evidence>
<comment type="subunit">
    <text evidence="6">Homodimer.</text>
</comment>
<evidence type="ECO:0000256" key="16">
    <source>
        <dbReference type="ARBA" id="ARBA00048090"/>
    </source>
</evidence>
<dbReference type="FunFam" id="1.10.1040.10:FF:000032">
    <property type="entry name" value="6-phosphogluconate dehydrogenase, decarboxylating"/>
    <property type="match status" value="1"/>
</dbReference>
<dbReference type="InterPro" id="IPR006184">
    <property type="entry name" value="6PGdom_BS"/>
</dbReference>
<evidence type="ECO:0000313" key="20">
    <source>
        <dbReference type="EMBL" id="NMM50661.1"/>
    </source>
</evidence>
<dbReference type="UniPathway" id="UPA00115">
    <property type="reaction ID" value="UER00410"/>
</dbReference>
<dbReference type="GO" id="GO:0019521">
    <property type="term" value="P:D-gluconate metabolic process"/>
    <property type="evidence" value="ECO:0007669"/>
    <property type="project" value="UniProtKB-KW"/>
</dbReference>
<dbReference type="InterPro" id="IPR013328">
    <property type="entry name" value="6PGD_dom2"/>
</dbReference>
<evidence type="ECO:0000256" key="8">
    <source>
        <dbReference type="ARBA" id="ARBA00022679"/>
    </source>
</evidence>
<evidence type="ECO:0000256" key="5">
    <source>
        <dbReference type="ARBA" id="ARBA00008420"/>
    </source>
</evidence>
<evidence type="ECO:0000256" key="12">
    <source>
        <dbReference type="ARBA" id="ARBA00022857"/>
    </source>
</evidence>
<dbReference type="CDD" id="cd02021">
    <property type="entry name" value="GntK"/>
    <property type="match status" value="1"/>
</dbReference>
<keyword evidence="10" id="KW-0418">Kinase</keyword>
<dbReference type="EMBL" id="JABBNU010000015">
    <property type="protein sequence ID" value="NMM50661.1"/>
    <property type="molecule type" value="Genomic_DNA"/>
</dbReference>
<evidence type="ECO:0000256" key="14">
    <source>
        <dbReference type="ARBA" id="ARBA00023064"/>
    </source>
</evidence>
<keyword evidence="12 18" id="KW-0521">NADP</keyword>
<dbReference type="GO" id="GO:0050661">
    <property type="term" value="F:NADP binding"/>
    <property type="evidence" value="ECO:0007669"/>
    <property type="project" value="InterPro"/>
</dbReference>
<evidence type="ECO:0000256" key="6">
    <source>
        <dbReference type="ARBA" id="ARBA00011738"/>
    </source>
</evidence>
<keyword evidence="11" id="KW-0067">ATP-binding</keyword>
<dbReference type="InterPro" id="IPR036291">
    <property type="entry name" value="NAD(P)-bd_dom_sf"/>
</dbReference>
<dbReference type="SUPFAM" id="SSF48179">
    <property type="entry name" value="6-phosphogluconate dehydrogenase C-terminal domain-like"/>
    <property type="match status" value="1"/>
</dbReference>
<evidence type="ECO:0000256" key="13">
    <source>
        <dbReference type="ARBA" id="ARBA00023002"/>
    </source>
</evidence>
<evidence type="ECO:0000256" key="7">
    <source>
        <dbReference type="ARBA" id="ARBA00018193"/>
    </source>
</evidence>
<dbReference type="PRINTS" id="PR00076">
    <property type="entry name" value="6PGDHDRGNASE"/>
</dbReference>
<comment type="caution">
    <text evidence="20">The sequence shown here is derived from an EMBL/GenBank/DDBJ whole genome shotgun (WGS) entry which is preliminary data.</text>
</comment>
<comment type="similarity">
    <text evidence="4 18">Belongs to the 6-phosphogluconate dehydrogenase family.</text>
</comment>
<keyword evidence="15 18" id="KW-0570">Pentose shunt</keyword>
<evidence type="ECO:0000256" key="3">
    <source>
        <dbReference type="ARBA" id="ARBA00004874"/>
    </source>
</evidence>
<dbReference type="InterPro" id="IPR031322">
    <property type="entry name" value="Shikimate/glucono_kinase"/>
</dbReference>